<accession>A0ACB8AYH7</accession>
<evidence type="ECO:0000313" key="2">
    <source>
        <dbReference type="Proteomes" id="UP000790709"/>
    </source>
</evidence>
<dbReference type="EMBL" id="MU266784">
    <property type="protein sequence ID" value="KAH7918461.1"/>
    <property type="molecule type" value="Genomic_DNA"/>
</dbReference>
<gene>
    <name evidence="1" type="ORF">BV22DRAFT_908784</name>
</gene>
<sequence>MQWFETMSSVRNWHSRLVLCHIGHDLVSFASVKELITVVRDALEGYKFAYEQAGVHHRDISVGNIVFTTIGEGILLDWDTRQSPMNTDGSWHNKRTGTWIFMAAALLQKNPPCYSLADDLESIVHVLTWIALRYIRNSFSDDPGDLSDTMADVYCKYREVKGVFYGGQEKMDWLLRFTRNSGRPKVEFHDNPSLQWLIWQASALCATRYDVPQQGFEEPIAFEVRKTHHAAALAALGRSQALLNDFEKVFDGSWPGGDISKDSPKPETPPLSSKAHRRHQPA</sequence>
<keyword evidence="2" id="KW-1185">Reference proteome</keyword>
<proteinExistence type="predicted"/>
<dbReference type="Proteomes" id="UP000790709">
    <property type="component" value="Unassembled WGS sequence"/>
</dbReference>
<evidence type="ECO:0000313" key="1">
    <source>
        <dbReference type="EMBL" id="KAH7918461.1"/>
    </source>
</evidence>
<reference evidence="1" key="1">
    <citation type="journal article" date="2021" name="New Phytol.">
        <title>Evolutionary innovations through gain and loss of genes in the ectomycorrhizal Boletales.</title>
        <authorList>
            <person name="Wu G."/>
            <person name="Miyauchi S."/>
            <person name="Morin E."/>
            <person name="Kuo A."/>
            <person name="Drula E."/>
            <person name="Varga T."/>
            <person name="Kohler A."/>
            <person name="Feng B."/>
            <person name="Cao Y."/>
            <person name="Lipzen A."/>
            <person name="Daum C."/>
            <person name="Hundley H."/>
            <person name="Pangilinan J."/>
            <person name="Johnson J."/>
            <person name="Barry K."/>
            <person name="LaButti K."/>
            <person name="Ng V."/>
            <person name="Ahrendt S."/>
            <person name="Min B."/>
            <person name="Choi I.G."/>
            <person name="Park H."/>
            <person name="Plett J.M."/>
            <person name="Magnuson J."/>
            <person name="Spatafora J.W."/>
            <person name="Nagy L.G."/>
            <person name="Henrissat B."/>
            <person name="Grigoriev I.V."/>
            <person name="Yang Z.L."/>
            <person name="Xu J."/>
            <person name="Martin F.M."/>
        </authorList>
    </citation>
    <scope>NUCLEOTIDE SEQUENCE</scope>
    <source>
        <strain evidence="1">KUC20120723A-06</strain>
    </source>
</reference>
<comment type="caution">
    <text evidence="1">The sequence shown here is derived from an EMBL/GenBank/DDBJ whole genome shotgun (WGS) entry which is preliminary data.</text>
</comment>
<name>A0ACB8AYH7_9AGAM</name>
<organism evidence="1 2">
    <name type="scientific">Leucogyrophana mollusca</name>
    <dbReference type="NCBI Taxonomy" id="85980"/>
    <lineage>
        <taxon>Eukaryota</taxon>
        <taxon>Fungi</taxon>
        <taxon>Dikarya</taxon>
        <taxon>Basidiomycota</taxon>
        <taxon>Agaricomycotina</taxon>
        <taxon>Agaricomycetes</taxon>
        <taxon>Agaricomycetidae</taxon>
        <taxon>Boletales</taxon>
        <taxon>Boletales incertae sedis</taxon>
        <taxon>Leucogyrophana</taxon>
    </lineage>
</organism>
<protein>
    <submittedName>
        <fullName evidence="1">Uncharacterized protein</fullName>
    </submittedName>
</protein>